<dbReference type="SUPFAM" id="SSF49478">
    <property type="entry name" value="Cna protein B-type domain"/>
    <property type="match status" value="1"/>
</dbReference>
<protein>
    <submittedName>
        <fullName evidence="3">TonB-dependent receptor</fullName>
    </submittedName>
</protein>
<dbReference type="SUPFAM" id="SSF56935">
    <property type="entry name" value="Porins"/>
    <property type="match status" value="1"/>
</dbReference>
<feature type="compositionally biased region" description="Low complexity" evidence="1">
    <location>
        <begin position="333"/>
        <end position="342"/>
    </location>
</feature>
<dbReference type="Proteomes" id="UP001501207">
    <property type="component" value="Unassembled WGS sequence"/>
</dbReference>
<organism evidence="3 4">
    <name type="scientific">Compostibacter hankyongensis</name>
    <dbReference type="NCBI Taxonomy" id="1007089"/>
    <lineage>
        <taxon>Bacteria</taxon>
        <taxon>Pseudomonadati</taxon>
        <taxon>Bacteroidota</taxon>
        <taxon>Chitinophagia</taxon>
        <taxon>Chitinophagales</taxon>
        <taxon>Chitinophagaceae</taxon>
        <taxon>Compostibacter</taxon>
    </lineage>
</organism>
<sequence length="909" mass="102261">MADRSCFGQQLRGTLSASLVDSATGVPLSAATVLLETLQDSSVEQSALAGEKGDFRLTHIPEGPYRLLVTHLGYRSFDTTLVFDSRQPEHDLGRLLLVAGAVLLDPVTIEELQPPVSMNGDTMQFSAGAFKTHENAVVEDLLKKLPGMDVDDDGNITAQGEQVVEVLVDGKPFFGNDPKITTQNLPVDMIDQVQVFDKTSDQAAFTGIHDGNTRKTINLIIKKDRRRGTFGRATAGYGSEDRYQLNGMVNRFDNDQRISLLGGANNINRQGFSRRDGGGNGGSGGGGITNSQMGGLNYRDSWGPKLEVNGSYFVSHTRTRTEQKSSRQNILPDSSFFSDQQSTSTNEALSHRFNMNFEYTIDSTSALIFRPTLSYTTSDNSASNIHASRSDKQVPINEGIRNNSAHSTSPDFDGSLLYRKKLKKKGRTFSIGLSGGYNGNDGLRYNKSEDRFHTGADSSALLDQQNDNHADSYHWEGRLSYTEPLYTDHYLELEYSYSRNNSNSDRRTYNFNPGTKRYDDYDSLYSNAFRNSFIRNRGSLNFIANKEKYDYTVGLSLQDNRLSNDWLMSDSTLTQHTLNLYPLFNFHYNFSRTRRLRLEYRGNTRPPSISELQPVPDNSNSLRIRLGNPDLKTAFTNNVRLSYNSFSPQTYRNLQASLNFTTVSNQIVSSSYYDEQRRQYIQPVNVNGTYNLNGDVSFSLPWEKIGLKIDPATTIRYTHDVGFVNREKNLSRNLSLGQRLRLTYDIDELLDLNVNGRINYNKATYSLLPDRNQSFFNYGLSFDFELRLPAGFLVGSDVRYSANSGLAAGYNRTTTLLNAYIAKQCFKKKQGTFRLQGFDLLNQRRDIRRRLGATYIEDSESMGLARYFMLSFTYNFNRFGGRRGMGGRGGGFRGNNGFRHEGGGGFRGR</sequence>
<feature type="compositionally biased region" description="Gly residues" evidence="1">
    <location>
        <begin position="278"/>
        <end position="288"/>
    </location>
</feature>
<evidence type="ECO:0000259" key="2">
    <source>
        <dbReference type="Pfam" id="PF14905"/>
    </source>
</evidence>
<proteinExistence type="predicted"/>
<feature type="domain" description="Outer membrane protein beta-barrel" evidence="2">
    <location>
        <begin position="420"/>
        <end position="874"/>
    </location>
</feature>
<dbReference type="RefSeq" id="WP_344973702.1">
    <property type="nucleotide sequence ID" value="NZ_BAABFN010000001.1"/>
</dbReference>
<dbReference type="InterPro" id="IPR041700">
    <property type="entry name" value="OMP_b-brl_3"/>
</dbReference>
<feature type="region of interest" description="Disordered" evidence="1">
    <location>
        <begin position="317"/>
        <end position="342"/>
    </location>
</feature>
<evidence type="ECO:0000256" key="1">
    <source>
        <dbReference type="SAM" id="MobiDB-lite"/>
    </source>
</evidence>
<evidence type="ECO:0000313" key="4">
    <source>
        <dbReference type="Proteomes" id="UP001501207"/>
    </source>
</evidence>
<gene>
    <name evidence="3" type="ORF">GCM10023143_01310</name>
</gene>
<feature type="region of interest" description="Disordered" evidence="1">
    <location>
        <begin position="269"/>
        <end position="296"/>
    </location>
</feature>
<dbReference type="Pfam" id="PF14905">
    <property type="entry name" value="OMP_b-brl_3"/>
    <property type="match status" value="1"/>
</dbReference>
<name>A0ABP8FD38_9BACT</name>
<comment type="caution">
    <text evidence="3">The sequence shown here is derived from an EMBL/GenBank/DDBJ whole genome shotgun (WGS) entry which is preliminary data.</text>
</comment>
<evidence type="ECO:0000313" key="3">
    <source>
        <dbReference type="EMBL" id="GAA4300399.1"/>
    </source>
</evidence>
<keyword evidence="3" id="KW-0675">Receptor</keyword>
<feature type="region of interest" description="Disordered" evidence="1">
    <location>
        <begin position="890"/>
        <end position="909"/>
    </location>
</feature>
<keyword evidence="4" id="KW-1185">Reference proteome</keyword>
<reference evidence="4" key="1">
    <citation type="journal article" date="2019" name="Int. J. Syst. Evol. Microbiol.">
        <title>The Global Catalogue of Microorganisms (GCM) 10K type strain sequencing project: providing services to taxonomists for standard genome sequencing and annotation.</title>
        <authorList>
            <consortium name="The Broad Institute Genomics Platform"/>
            <consortium name="The Broad Institute Genome Sequencing Center for Infectious Disease"/>
            <person name="Wu L."/>
            <person name="Ma J."/>
        </authorList>
    </citation>
    <scope>NUCLEOTIDE SEQUENCE [LARGE SCALE GENOMIC DNA]</scope>
    <source>
        <strain evidence="4">JCM 17664</strain>
    </source>
</reference>
<dbReference type="Pfam" id="PF13620">
    <property type="entry name" value="CarboxypepD_reg"/>
    <property type="match status" value="1"/>
</dbReference>
<dbReference type="EMBL" id="BAABFN010000001">
    <property type="protein sequence ID" value="GAA4300399.1"/>
    <property type="molecule type" value="Genomic_DNA"/>
</dbReference>
<accession>A0ABP8FD38</accession>